<evidence type="ECO:0000256" key="2">
    <source>
        <dbReference type="ARBA" id="ARBA00007708"/>
    </source>
</evidence>
<protein>
    <submittedName>
        <fullName evidence="9">TOM1-like protein 1 isoform X2</fullName>
    </submittedName>
</protein>
<feature type="region of interest" description="Disordered" evidence="6">
    <location>
        <begin position="148"/>
        <end position="178"/>
    </location>
</feature>
<evidence type="ECO:0000259" key="7">
    <source>
        <dbReference type="PROSITE" id="PS50179"/>
    </source>
</evidence>
<feature type="compositionally biased region" description="Polar residues" evidence="6">
    <location>
        <begin position="290"/>
        <end position="304"/>
    </location>
</feature>
<sequence length="687" mass="75262">MVNSLVESATSDVLIGPDWAMNLEICDVLNRDPAQAKDVVKGIKKRMGSKNPKVQLLALTLLETLVKNCGDIIHMHVAEKDILHEMVKIVKKKPDFHVRDKILTLIDTWQEAFGGPRARYPQYYAAYQELLRAGVVFPQSSESAAPIFTPPQSHPLTYPESARSPGFRQEVPESSMSSDFPALSMTEIQNARGIMDVLAEMLNALDPGNKEGLRQEVIIDLVEQCRTYKRRVVQLVSSTSDEDLLCQGLALNDDLQRVLTKHDSIASGTATSLEKVKTLQARDVNNAALTTQDKGLTSTSSTVNQPPQQKLLLPAPPTSKDSTPPLIKLDPHMDLLSGDDYTTPEAENSLALVPVNVQPASPSPQQNIVRLSDMFSQNNNPANSLYSQSAYPSSQTYPSTSTYQQQQSLQPPQPAFHSNGSASYSGQPQYEQTPYTHVTNSGHGLTPAWNGRNAQSLNLQQQALIYGANSPGSNALPPPPWEAQQPENNQMEGSHGQPPSTQPQTMQSGQLVAWQPQPVQSSQLADMHSQQTQTGQMVGMYPQPLQSSPSMSMYPQPMQGMYPQTMQGGQLVGMYPQPIQAAQMVGMYPQPMLSSQFANPYSQPMLGGQLAAYGGYYGQQPGAQFLDQRMYGLSMQDNGRSLMNNYPASSYVQPNKPSKPEDKLFGDLVDMAKSKPMKPSISKVGSL</sequence>
<dbReference type="GO" id="GO:0035091">
    <property type="term" value="F:phosphatidylinositol binding"/>
    <property type="evidence" value="ECO:0007669"/>
    <property type="project" value="InterPro"/>
</dbReference>
<evidence type="ECO:0000313" key="9">
    <source>
        <dbReference type="EMBL" id="RWR77356.1"/>
    </source>
</evidence>
<name>A0A3S3Q2D2_9MAGN</name>
<dbReference type="SMART" id="SM00288">
    <property type="entry name" value="VHS"/>
    <property type="match status" value="1"/>
</dbReference>
<dbReference type="InterPro" id="IPR002014">
    <property type="entry name" value="VHS_dom"/>
</dbReference>
<dbReference type="Pfam" id="PF00790">
    <property type="entry name" value="VHS"/>
    <property type="match status" value="1"/>
</dbReference>
<feature type="region of interest" description="Disordered" evidence="6">
    <location>
        <begin position="379"/>
        <end position="451"/>
    </location>
</feature>
<dbReference type="PROSITE" id="PS50179">
    <property type="entry name" value="VHS"/>
    <property type="match status" value="1"/>
</dbReference>
<keyword evidence="3" id="KW-0813">Transport</keyword>
<proteinExistence type="inferred from homology"/>
<organism evidence="9 10">
    <name type="scientific">Cinnamomum micranthum f. kanehirae</name>
    <dbReference type="NCBI Taxonomy" id="337451"/>
    <lineage>
        <taxon>Eukaryota</taxon>
        <taxon>Viridiplantae</taxon>
        <taxon>Streptophyta</taxon>
        <taxon>Embryophyta</taxon>
        <taxon>Tracheophyta</taxon>
        <taxon>Spermatophyta</taxon>
        <taxon>Magnoliopsida</taxon>
        <taxon>Magnoliidae</taxon>
        <taxon>Laurales</taxon>
        <taxon>Lauraceae</taxon>
        <taxon>Cinnamomum</taxon>
    </lineage>
</organism>
<dbReference type="InterPro" id="IPR004152">
    <property type="entry name" value="GAT_dom"/>
</dbReference>
<evidence type="ECO:0000256" key="6">
    <source>
        <dbReference type="SAM" id="MobiDB-lite"/>
    </source>
</evidence>
<feature type="compositionally biased region" description="Low complexity" evidence="6">
    <location>
        <begin position="496"/>
        <end position="510"/>
    </location>
</feature>
<evidence type="ECO:0000256" key="5">
    <source>
        <dbReference type="ARBA" id="ARBA00023136"/>
    </source>
</evidence>
<dbReference type="Gene3D" id="1.25.40.90">
    <property type="match status" value="1"/>
</dbReference>
<feature type="region of interest" description="Disordered" evidence="6">
    <location>
        <begin position="290"/>
        <end position="342"/>
    </location>
</feature>
<dbReference type="EMBL" id="QPKB01000002">
    <property type="protein sequence ID" value="RWR77356.1"/>
    <property type="molecule type" value="Genomic_DNA"/>
</dbReference>
<feature type="compositionally biased region" description="Polar residues" evidence="6">
    <location>
        <begin position="416"/>
        <end position="443"/>
    </location>
</feature>
<dbReference type="Pfam" id="PF03127">
    <property type="entry name" value="GAT"/>
    <property type="match status" value="1"/>
</dbReference>
<dbReference type="GO" id="GO:0016020">
    <property type="term" value="C:membrane"/>
    <property type="evidence" value="ECO:0007669"/>
    <property type="project" value="UniProtKB-SubCell"/>
</dbReference>
<dbReference type="PANTHER" id="PTHR45898">
    <property type="entry name" value="TOM1-LIKE PROTEIN"/>
    <property type="match status" value="1"/>
</dbReference>
<dbReference type="AlphaFoldDB" id="A0A3S3Q2D2"/>
<accession>A0A3S3Q2D2</accession>
<evidence type="ECO:0000256" key="4">
    <source>
        <dbReference type="ARBA" id="ARBA00022927"/>
    </source>
</evidence>
<comment type="caution">
    <text evidence="9">The sequence shown here is derived from an EMBL/GenBank/DDBJ whole genome shotgun (WGS) entry which is preliminary data.</text>
</comment>
<dbReference type="GO" id="GO:0005737">
    <property type="term" value="C:cytoplasm"/>
    <property type="evidence" value="ECO:0007669"/>
    <property type="project" value="UniProtKB-ARBA"/>
</dbReference>
<keyword evidence="5" id="KW-0472">Membrane</keyword>
<evidence type="ECO:0000313" key="10">
    <source>
        <dbReference type="Proteomes" id="UP000283530"/>
    </source>
</evidence>
<dbReference type="InterPro" id="IPR044836">
    <property type="entry name" value="TOL_plant"/>
</dbReference>
<dbReference type="InterPro" id="IPR008942">
    <property type="entry name" value="ENTH_VHS"/>
</dbReference>
<dbReference type="GO" id="GO:0043130">
    <property type="term" value="F:ubiquitin binding"/>
    <property type="evidence" value="ECO:0007669"/>
    <property type="project" value="InterPro"/>
</dbReference>
<reference evidence="9 10" key="1">
    <citation type="journal article" date="2019" name="Nat. Plants">
        <title>Stout camphor tree genome fills gaps in understanding of flowering plant genome evolution.</title>
        <authorList>
            <person name="Chaw S.M."/>
            <person name="Liu Y.C."/>
            <person name="Wu Y.W."/>
            <person name="Wang H.Y."/>
            <person name="Lin C.I."/>
            <person name="Wu C.S."/>
            <person name="Ke H.M."/>
            <person name="Chang L.Y."/>
            <person name="Hsu C.Y."/>
            <person name="Yang H.T."/>
            <person name="Sudianto E."/>
            <person name="Hsu M.H."/>
            <person name="Wu K.P."/>
            <person name="Wang L.N."/>
            <person name="Leebens-Mack J.H."/>
            <person name="Tsai I.J."/>
        </authorList>
    </citation>
    <scope>NUCLEOTIDE SEQUENCE [LARGE SCALE GENOMIC DNA]</scope>
    <source>
        <strain evidence="10">cv. Chaw 1501</strain>
        <tissue evidence="9">Young leaves</tissue>
    </source>
</reference>
<dbReference type="FunFam" id="1.25.40.90:FF:000028">
    <property type="entry name" value="TOM1-like protein 2"/>
    <property type="match status" value="1"/>
</dbReference>
<gene>
    <name evidence="9" type="ORF">CKAN_00583700</name>
</gene>
<evidence type="ECO:0000256" key="1">
    <source>
        <dbReference type="ARBA" id="ARBA00004170"/>
    </source>
</evidence>
<evidence type="ECO:0000256" key="3">
    <source>
        <dbReference type="ARBA" id="ARBA00022448"/>
    </source>
</evidence>
<dbReference type="CDD" id="cd14231">
    <property type="entry name" value="GAT_GGA-like_plant"/>
    <property type="match status" value="1"/>
</dbReference>
<dbReference type="STRING" id="337451.A0A3S3Q2D2"/>
<dbReference type="PANTHER" id="PTHR45898:SF4">
    <property type="entry name" value="TARGET OF MYB PROTEIN 1"/>
    <property type="match status" value="1"/>
</dbReference>
<comment type="subcellular location">
    <subcellularLocation>
        <location evidence="1">Membrane</location>
        <topology evidence="1">Peripheral membrane protein</topology>
    </subcellularLocation>
</comment>
<dbReference type="CDD" id="cd03561">
    <property type="entry name" value="VHS"/>
    <property type="match status" value="1"/>
</dbReference>
<dbReference type="InterPro" id="IPR038425">
    <property type="entry name" value="GAT_sf"/>
</dbReference>
<feature type="region of interest" description="Disordered" evidence="6">
    <location>
        <begin position="468"/>
        <end position="510"/>
    </location>
</feature>
<feature type="compositionally biased region" description="Low complexity" evidence="6">
    <location>
        <begin position="386"/>
        <end position="410"/>
    </location>
</feature>
<feature type="domain" description="GAT" evidence="8">
    <location>
        <begin position="179"/>
        <end position="267"/>
    </location>
</feature>
<dbReference type="SUPFAM" id="SSF48464">
    <property type="entry name" value="ENTH/VHS domain"/>
    <property type="match status" value="1"/>
</dbReference>
<evidence type="ECO:0000259" key="8">
    <source>
        <dbReference type="PROSITE" id="PS50909"/>
    </source>
</evidence>
<dbReference type="PROSITE" id="PS50909">
    <property type="entry name" value="GAT"/>
    <property type="match status" value="1"/>
</dbReference>
<keyword evidence="4" id="KW-0653">Protein transport</keyword>
<feature type="domain" description="VHS" evidence="7">
    <location>
        <begin position="9"/>
        <end position="138"/>
    </location>
</feature>
<dbReference type="OrthoDB" id="2018246at2759"/>
<dbReference type="GO" id="GO:0043328">
    <property type="term" value="P:protein transport to vacuole involved in ubiquitin-dependent protein catabolic process via the multivesicular body sorting pathway"/>
    <property type="evidence" value="ECO:0007669"/>
    <property type="project" value="InterPro"/>
</dbReference>
<dbReference type="Proteomes" id="UP000283530">
    <property type="component" value="Unassembled WGS sequence"/>
</dbReference>
<dbReference type="Gene3D" id="1.20.58.160">
    <property type="match status" value="1"/>
</dbReference>
<keyword evidence="10" id="KW-1185">Reference proteome</keyword>
<comment type="similarity">
    <text evidence="2">Belongs to the TOM1 family.</text>
</comment>
<dbReference type="SUPFAM" id="SSF89009">
    <property type="entry name" value="GAT-like domain"/>
    <property type="match status" value="1"/>
</dbReference>